<dbReference type="PANTHER" id="PTHR22602">
    <property type="entry name" value="TRANSFERASE CAF17, MITOCHONDRIAL-RELATED"/>
    <property type="match status" value="1"/>
</dbReference>
<dbReference type="PANTHER" id="PTHR22602:SF0">
    <property type="entry name" value="TRANSFERASE CAF17, MITOCHONDRIAL-RELATED"/>
    <property type="match status" value="1"/>
</dbReference>
<feature type="domain" description="GCVT N-terminal" evidence="4">
    <location>
        <begin position="20"/>
        <end position="109"/>
    </location>
</feature>
<dbReference type="InterPro" id="IPR006222">
    <property type="entry name" value="GCVT_N"/>
</dbReference>
<dbReference type="Proteomes" id="UP001146120">
    <property type="component" value="Unassembled WGS sequence"/>
</dbReference>
<proteinExistence type="predicted"/>
<dbReference type="InterPro" id="IPR045179">
    <property type="entry name" value="YgfZ/GcvT"/>
</dbReference>
<keyword evidence="3" id="KW-0496">Mitochondrion</keyword>
<reference evidence="6" key="1">
    <citation type="submission" date="2022-11" db="EMBL/GenBank/DDBJ databases">
        <authorList>
            <person name="Morgan W.R."/>
            <person name="Tartar A."/>
        </authorList>
    </citation>
    <scope>NUCLEOTIDE SEQUENCE</scope>
    <source>
        <strain evidence="6">ARSEF 373</strain>
    </source>
</reference>
<dbReference type="InterPro" id="IPR057460">
    <property type="entry name" value="CAF17_C"/>
</dbReference>
<dbReference type="NCBIfam" id="TIGR03317">
    <property type="entry name" value="ygfZ_signature"/>
    <property type="match status" value="1"/>
</dbReference>
<evidence type="ECO:0000313" key="6">
    <source>
        <dbReference type="EMBL" id="DAZ99659.1"/>
    </source>
</evidence>
<accession>A0AAV2Z4M4</accession>
<sequence length="369" mass="40384">MATSLLCRSGFTQLRSRKLLQVQGVDAARFLQGILTNDMKALNAPQKAMYGGFLTTKGRLLGDCNVISVKDDVFYLDYDASVEEDLLKHWKRYKLRLKVKLEDRSADFKTYSTLPALIDNDSHAMISDAADATELAALNGAIEPEEGAIFADPRGDVFGSRVIISSSRQLKVPEHYEELDGAAYSDRRVFLGAAEGKELSDGIPLESNLELLHGVSFRKGCYVGQELTARTQFKGNIRKRFVPVALVPSEHQDVVKALANVSFNRLDAGSHEALRDFFASAAPNNLSTVAEGTKIMKEGSSKAVGTILGVGKDVSSALAMMRLEHLYPKEDGEEAPVVSFSTADGNYLAVPYQPSWWPSLDPKTGKMTL</sequence>
<dbReference type="GO" id="GO:0016226">
    <property type="term" value="P:iron-sulfur cluster assembly"/>
    <property type="evidence" value="ECO:0007669"/>
    <property type="project" value="TreeGrafter"/>
</dbReference>
<comment type="caution">
    <text evidence="6">The sequence shown here is derived from an EMBL/GenBank/DDBJ whole genome shotgun (WGS) entry which is preliminary data.</text>
</comment>
<reference evidence="6" key="2">
    <citation type="journal article" date="2023" name="Microbiol Resour">
        <title>Decontamination and Annotation of the Draft Genome Sequence of the Oomycete Lagenidium giganteum ARSEF 373.</title>
        <authorList>
            <person name="Morgan W.R."/>
            <person name="Tartar A."/>
        </authorList>
    </citation>
    <scope>NUCLEOTIDE SEQUENCE</scope>
    <source>
        <strain evidence="6">ARSEF 373</strain>
    </source>
</reference>
<evidence type="ECO:0000256" key="3">
    <source>
        <dbReference type="ARBA" id="ARBA00023128"/>
    </source>
</evidence>
<evidence type="ECO:0000259" key="5">
    <source>
        <dbReference type="Pfam" id="PF25455"/>
    </source>
</evidence>
<dbReference type="Pfam" id="PF25455">
    <property type="entry name" value="Beta-barrel_CAF17_C"/>
    <property type="match status" value="1"/>
</dbReference>
<feature type="domain" description="CAF17 C-terminal" evidence="5">
    <location>
        <begin position="238"/>
        <end position="358"/>
    </location>
</feature>
<dbReference type="EMBL" id="DAKRPA010000079">
    <property type="protein sequence ID" value="DAZ99659.1"/>
    <property type="molecule type" value="Genomic_DNA"/>
</dbReference>
<dbReference type="Gene3D" id="3.30.1360.120">
    <property type="entry name" value="Probable tRNA modification gtpase trme, domain 1"/>
    <property type="match status" value="1"/>
</dbReference>
<dbReference type="Pfam" id="PF01571">
    <property type="entry name" value="GCV_T"/>
    <property type="match status" value="1"/>
</dbReference>
<evidence type="ECO:0000256" key="1">
    <source>
        <dbReference type="ARBA" id="ARBA00004173"/>
    </source>
</evidence>
<dbReference type="SUPFAM" id="SSF103025">
    <property type="entry name" value="Folate-binding domain"/>
    <property type="match status" value="1"/>
</dbReference>
<keyword evidence="7" id="KW-1185">Reference proteome</keyword>
<evidence type="ECO:0008006" key="8">
    <source>
        <dbReference type="Google" id="ProtNLM"/>
    </source>
</evidence>
<gene>
    <name evidence="6" type="ORF">N0F65_001896</name>
</gene>
<dbReference type="InterPro" id="IPR017703">
    <property type="entry name" value="YgfZ/GCV_T_CS"/>
</dbReference>
<dbReference type="GO" id="GO:0005759">
    <property type="term" value="C:mitochondrial matrix"/>
    <property type="evidence" value="ECO:0007669"/>
    <property type="project" value="TreeGrafter"/>
</dbReference>
<keyword evidence="2" id="KW-0809">Transit peptide</keyword>
<evidence type="ECO:0000313" key="7">
    <source>
        <dbReference type="Proteomes" id="UP001146120"/>
    </source>
</evidence>
<evidence type="ECO:0000256" key="2">
    <source>
        <dbReference type="ARBA" id="ARBA00022946"/>
    </source>
</evidence>
<comment type="subcellular location">
    <subcellularLocation>
        <location evidence="1">Mitochondrion</location>
    </subcellularLocation>
</comment>
<dbReference type="InterPro" id="IPR027266">
    <property type="entry name" value="TrmE/GcvT-like"/>
</dbReference>
<protein>
    <recommendedName>
        <fullName evidence="8">Aminomethyltransferase folate-binding domain-containing protein</fullName>
    </recommendedName>
</protein>
<organism evidence="6 7">
    <name type="scientific">Lagenidium giganteum</name>
    <dbReference type="NCBI Taxonomy" id="4803"/>
    <lineage>
        <taxon>Eukaryota</taxon>
        <taxon>Sar</taxon>
        <taxon>Stramenopiles</taxon>
        <taxon>Oomycota</taxon>
        <taxon>Peronosporomycetes</taxon>
        <taxon>Pythiales</taxon>
        <taxon>Pythiaceae</taxon>
    </lineage>
</organism>
<evidence type="ECO:0000259" key="4">
    <source>
        <dbReference type="Pfam" id="PF01571"/>
    </source>
</evidence>
<name>A0AAV2Z4M4_9STRA</name>
<dbReference type="AlphaFoldDB" id="A0AAV2Z4M4"/>